<dbReference type="RefSeq" id="YP_008126556.1">
    <property type="nucleotide sequence ID" value="NC_021537.1"/>
</dbReference>
<evidence type="ECO:0000313" key="2">
    <source>
        <dbReference type="Proteomes" id="UP000202528"/>
    </source>
</evidence>
<proteinExistence type="predicted"/>
<sequence length="77" mass="8951">MNEIDTGTDSDETAARMSEVEKELLWEAFVAGFKLSGEGFNYEYPMHHNDDRVRDEIRDRKRGFEEWYDGIATEGGE</sequence>
<dbReference type="Proteomes" id="UP000202528">
    <property type="component" value="Segment"/>
</dbReference>
<protein>
    <submittedName>
        <fullName evidence="1">Uncharacterized protein</fullName>
    </submittedName>
</protein>
<accession>R9TQN2</accession>
<gene>
    <name evidence="1" type="ORF">HALG_00021</name>
</gene>
<organism evidence="1 2">
    <name type="scientific">Halorubrum virus CGphi46</name>
    <dbReference type="NCBI Taxonomy" id="754066"/>
    <lineage>
        <taxon>Viruses</taxon>
        <taxon>Duplodnaviria</taxon>
        <taxon>Heunggongvirae</taxon>
        <taxon>Uroviricota</taxon>
        <taxon>Caudoviricetes</taxon>
        <taxon>Kirjokansivirales</taxon>
        <taxon>Graaviviridae</taxon>
        <taxon>Seejivirus</taxon>
        <taxon>Seejivirus salhabitans</taxon>
    </lineage>
</organism>
<dbReference type="GeneID" id="16045691"/>
<keyword evidence="2" id="KW-1185">Reference proteome</keyword>
<evidence type="ECO:0000313" key="1">
    <source>
        <dbReference type="EMBL" id="AGN33809.1"/>
    </source>
</evidence>
<name>R9TQN2_9CAUD</name>
<dbReference type="EMBL" id="HQ332141">
    <property type="protein sequence ID" value="AGN33809.1"/>
    <property type="molecule type" value="Genomic_DNA"/>
</dbReference>
<dbReference type="KEGG" id="vg:16045691"/>
<reference evidence="1 2" key="1">
    <citation type="submission" date="2010-09" db="EMBL/GenBank/DDBJ databases">
        <title>The Genome Sequence of Halorubrum phage CGphi46.</title>
        <authorList>
            <consortium name="The Broad Institute Genome Sequencing Platform"/>
            <person name="Henn M.R."/>
            <person name="Dillon J."/>
            <person name="Levin J."/>
            <person name="Malboeuf C."/>
            <person name="Casali M."/>
            <person name="Russ C."/>
            <person name="Lennon N."/>
            <person name="Chapman S.B."/>
            <person name="Erlich R."/>
            <person name="Young S.K."/>
            <person name="Yandava C."/>
            <person name="Zeng Q."/>
            <person name="Fitzgerald M.F."/>
            <person name="Alvarado L."/>
            <person name="Anderson S."/>
            <person name="Berlin A."/>
            <person name="Chen Z."/>
            <person name="Freedman E."/>
            <person name="Gellesch M."/>
            <person name="Goldberg J."/>
            <person name="Green L."/>
            <person name="Griggs A."/>
            <person name="Gujja S."/>
            <person name="Heilman E."/>
            <person name="Heiman D."/>
            <person name="Hollinger A."/>
            <person name="Howarth C."/>
            <person name="Larson L."/>
            <person name="Mehta T."/>
            <person name="Neiman D."/>
            <person name="Pearson M."/>
            <person name="Roberts A."/>
            <person name="Ryan E."/>
            <person name="Saif S."/>
            <person name="Shea T."/>
            <person name="Shenoy N."/>
            <person name="Sisk P."/>
            <person name="Stolte C."/>
            <person name="Sykes S."/>
            <person name="White J."/>
            <person name="Haas B."/>
            <person name="Nusbaum C."/>
            <person name="Birren B."/>
        </authorList>
    </citation>
    <scope>NUCLEOTIDE SEQUENCE [LARGE SCALE GENOMIC DNA]</scope>
    <source>
        <strain evidence="1 2">CGphi46</strain>
    </source>
</reference>